<evidence type="ECO:0000313" key="5">
    <source>
        <dbReference type="Proteomes" id="UP000548867"/>
    </source>
</evidence>
<protein>
    <submittedName>
        <fullName evidence="4">Acetyl esterase/lipase</fullName>
    </submittedName>
</protein>
<dbReference type="Proteomes" id="UP000548867">
    <property type="component" value="Unassembled WGS sequence"/>
</dbReference>
<keyword evidence="2" id="KW-0732">Signal</keyword>
<dbReference type="EMBL" id="JACIDX010000030">
    <property type="protein sequence ID" value="MBB3957683.1"/>
    <property type="molecule type" value="Genomic_DNA"/>
</dbReference>
<organism evidence="4 5">
    <name type="scientific">Novosphingobium sediminicola</name>
    <dbReference type="NCBI Taxonomy" id="563162"/>
    <lineage>
        <taxon>Bacteria</taxon>
        <taxon>Pseudomonadati</taxon>
        <taxon>Pseudomonadota</taxon>
        <taxon>Alphaproteobacteria</taxon>
        <taxon>Sphingomonadales</taxon>
        <taxon>Sphingomonadaceae</taxon>
        <taxon>Novosphingobium</taxon>
    </lineage>
</organism>
<dbReference type="GO" id="GO:0016787">
    <property type="term" value="F:hydrolase activity"/>
    <property type="evidence" value="ECO:0007669"/>
    <property type="project" value="UniProtKB-KW"/>
</dbReference>
<dbReference type="Pfam" id="PF01738">
    <property type="entry name" value="DLH"/>
    <property type="match status" value="1"/>
</dbReference>
<dbReference type="SUPFAM" id="SSF53474">
    <property type="entry name" value="alpha/beta-Hydrolases"/>
    <property type="match status" value="1"/>
</dbReference>
<evidence type="ECO:0000256" key="2">
    <source>
        <dbReference type="SAM" id="SignalP"/>
    </source>
</evidence>
<dbReference type="PANTHER" id="PTHR48081">
    <property type="entry name" value="AB HYDROLASE SUPERFAMILY PROTEIN C4A8.06C"/>
    <property type="match status" value="1"/>
</dbReference>
<comment type="caution">
    <text evidence="4">The sequence shown here is derived from an EMBL/GenBank/DDBJ whole genome shotgun (WGS) entry which is preliminary data.</text>
</comment>
<accession>A0A7W6CNM8</accession>
<evidence type="ECO:0000313" key="4">
    <source>
        <dbReference type="EMBL" id="MBB3957683.1"/>
    </source>
</evidence>
<gene>
    <name evidence="4" type="ORF">GGR38_004658</name>
</gene>
<keyword evidence="5" id="KW-1185">Reference proteome</keyword>
<reference evidence="4 5" key="1">
    <citation type="submission" date="2020-08" db="EMBL/GenBank/DDBJ databases">
        <title>Genomic Encyclopedia of Type Strains, Phase IV (KMG-IV): sequencing the most valuable type-strain genomes for metagenomic binning, comparative biology and taxonomic classification.</title>
        <authorList>
            <person name="Goeker M."/>
        </authorList>
    </citation>
    <scope>NUCLEOTIDE SEQUENCE [LARGE SCALE GENOMIC DNA]</scope>
    <source>
        <strain evidence="4 5">DSM 27057</strain>
    </source>
</reference>
<evidence type="ECO:0000259" key="3">
    <source>
        <dbReference type="Pfam" id="PF01738"/>
    </source>
</evidence>
<dbReference type="InterPro" id="IPR002925">
    <property type="entry name" value="Dienelactn_hydro"/>
</dbReference>
<dbReference type="InterPro" id="IPR050300">
    <property type="entry name" value="GDXG_lipolytic_enzyme"/>
</dbReference>
<dbReference type="AlphaFoldDB" id="A0A7W6CNM8"/>
<feature type="domain" description="Dienelactone hydrolase" evidence="3">
    <location>
        <begin position="163"/>
        <end position="282"/>
    </location>
</feature>
<sequence length="308" mass="32884">MKRLALIAALWATSTSAAPGAWVDGVLPVANPPVSKAVDLPITLPRENPAREGWAQQTPDQRLVYNVSKPQLLLWPGTLAANAVAPAVILVPGGGYQFLAMDNEGFDVAKRLDKQGVRVFILKYRTLPIGNGSVGDGFPAFKQALAGLFQKGEKPKEDNRPYAVADTQAAIRMVRANASAWHVDPARVGILGFSAGAVTVLATTQANAADARPDFVGMVYGPTQGTEVPVHAPPLFSVIAADDRFFKAQDLSMLHAWRTSGASVEFHLYSAGGHGFASQPNGTTSDAWFDQYALWLKDNHITGQITGK</sequence>
<dbReference type="InterPro" id="IPR029058">
    <property type="entry name" value="AB_hydrolase_fold"/>
</dbReference>
<feature type="signal peptide" evidence="2">
    <location>
        <begin position="1"/>
        <end position="17"/>
    </location>
</feature>
<name>A0A7W6CNM8_9SPHN</name>
<keyword evidence="1" id="KW-0378">Hydrolase</keyword>
<dbReference type="RefSeq" id="WP_221227226.1">
    <property type="nucleotide sequence ID" value="NZ_JACIDX010000030.1"/>
</dbReference>
<evidence type="ECO:0000256" key="1">
    <source>
        <dbReference type="ARBA" id="ARBA00022801"/>
    </source>
</evidence>
<proteinExistence type="predicted"/>
<dbReference type="Gene3D" id="3.40.50.1820">
    <property type="entry name" value="alpha/beta hydrolase"/>
    <property type="match status" value="1"/>
</dbReference>
<feature type="chain" id="PRO_5031539699" evidence="2">
    <location>
        <begin position="18"/>
        <end position="308"/>
    </location>
</feature>
<dbReference type="PANTHER" id="PTHR48081:SF6">
    <property type="entry name" value="PEPTIDASE S9 PROLYL OLIGOPEPTIDASE CATALYTIC DOMAIN-CONTAINING PROTEIN"/>
    <property type="match status" value="1"/>
</dbReference>